<dbReference type="EMBL" id="WBUI01000010">
    <property type="protein sequence ID" value="KAB2932220.1"/>
    <property type="molecule type" value="Genomic_DNA"/>
</dbReference>
<sequence>MQHHAPSHKVRDPAKIARMRRILRKYIPPGLIHHIRDAADQELDFIPNREATLTFLFADLVSFTSWAENRTPDETVHMLNLSIGATSSVILHWGGHVNKFMGDSLFATFEDPVRAVGAGIEMQKQFQILNLIGMKDASSEIRVRIGIHTGPCILASIGTDDFMDFTAIGDSVNIASRLEKSCRPGAVIVSKSTVGLMEDQILISHPITVEAKGKSAPLDAWYVDRIRYTGPRGTIETGLDDELF</sequence>
<dbReference type="PANTHER" id="PTHR43081">
    <property type="entry name" value="ADENYLATE CYCLASE, TERMINAL-DIFFERENTIATION SPECIFIC-RELATED"/>
    <property type="match status" value="1"/>
</dbReference>
<dbReference type="GO" id="GO:0009190">
    <property type="term" value="P:cyclic nucleotide biosynthetic process"/>
    <property type="evidence" value="ECO:0007669"/>
    <property type="project" value="InterPro"/>
</dbReference>
<comment type="caution">
    <text evidence="2">The sequence shown here is derived from an EMBL/GenBank/DDBJ whole genome shotgun (WGS) entry which is preliminary data.</text>
</comment>
<dbReference type="InterPro" id="IPR001054">
    <property type="entry name" value="A/G_cyclase"/>
</dbReference>
<proteinExistence type="predicted"/>
<dbReference type="AlphaFoldDB" id="A0A833H1B2"/>
<dbReference type="InterPro" id="IPR050697">
    <property type="entry name" value="Adenylyl/Guanylyl_Cyclase_3/4"/>
</dbReference>
<dbReference type="GO" id="GO:0035556">
    <property type="term" value="P:intracellular signal transduction"/>
    <property type="evidence" value="ECO:0007669"/>
    <property type="project" value="InterPro"/>
</dbReference>
<evidence type="ECO:0000313" key="2">
    <source>
        <dbReference type="EMBL" id="KAB2932220.1"/>
    </source>
</evidence>
<dbReference type="Gene3D" id="3.30.70.1230">
    <property type="entry name" value="Nucleotide cyclase"/>
    <property type="match status" value="1"/>
</dbReference>
<gene>
    <name evidence="2" type="ORF">F9K24_11500</name>
</gene>
<feature type="domain" description="Guanylate cyclase" evidence="1">
    <location>
        <begin position="54"/>
        <end position="179"/>
    </location>
</feature>
<dbReference type="SUPFAM" id="SSF55073">
    <property type="entry name" value="Nucleotide cyclase"/>
    <property type="match status" value="1"/>
</dbReference>
<dbReference type="Proteomes" id="UP000460298">
    <property type="component" value="Unassembled WGS sequence"/>
</dbReference>
<dbReference type="OrthoDB" id="9806704at2"/>
<dbReference type="SMART" id="SM00044">
    <property type="entry name" value="CYCc"/>
    <property type="match status" value="1"/>
</dbReference>
<dbReference type="CDD" id="cd07302">
    <property type="entry name" value="CHD"/>
    <property type="match status" value="1"/>
</dbReference>
<dbReference type="GO" id="GO:0004016">
    <property type="term" value="F:adenylate cyclase activity"/>
    <property type="evidence" value="ECO:0007669"/>
    <property type="project" value="UniProtKB-ARBA"/>
</dbReference>
<name>A0A833H1B2_9LEPT</name>
<dbReference type="PANTHER" id="PTHR43081:SF1">
    <property type="entry name" value="ADENYLATE CYCLASE, TERMINAL-DIFFERENTIATION SPECIFIC"/>
    <property type="match status" value="1"/>
</dbReference>
<reference evidence="2 3" key="1">
    <citation type="submission" date="2019-10" db="EMBL/GenBank/DDBJ databases">
        <title>Extracellular Electron Transfer in a Candidatus Methanoperedens spp. Enrichment Culture.</title>
        <authorList>
            <person name="Berger S."/>
            <person name="Rangel Shaw D."/>
            <person name="Berben T."/>
            <person name="In 'T Zandt M."/>
            <person name="Frank J."/>
            <person name="Reimann J."/>
            <person name="Jetten M.S.M."/>
            <person name="Welte C.U."/>
        </authorList>
    </citation>
    <scope>NUCLEOTIDE SEQUENCE [LARGE SCALE GENOMIC DNA]</scope>
    <source>
        <strain evidence="2">SB12</strain>
    </source>
</reference>
<dbReference type="PROSITE" id="PS50125">
    <property type="entry name" value="GUANYLATE_CYCLASE_2"/>
    <property type="match status" value="1"/>
</dbReference>
<protein>
    <submittedName>
        <fullName evidence="2">Adenylate/guanylate cyclase domain-containing protein</fullName>
    </submittedName>
</protein>
<evidence type="ECO:0000259" key="1">
    <source>
        <dbReference type="PROSITE" id="PS50125"/>
    </source>
</evidence>
<organism evidence="2 3">
    <name type="scientific">Leptonema illini</name>
    <dbReference type="NCBI Taxonomy" id="183"/>
    <lineage>
        <taxon>Bacteria</taxon>
        <taxon>Pseudomonadati</taxon>
        <taxon>Spirochaetota</taxon>
        <taxon>Spirochaetia</taxon>
        <taxon>Leptospirales</taxon>
        <taxon>Leptospiraceae</taxon>
        <taxon>Leptonema</taxon>
    </lineage>
</organism>
<accession>A0A833H1B2</accession>
<dbReference type="Pfam" id="PF00211">
    <property type="entry name" value="Guanylate_cyc"/>
    <property type="match status" value="1"/>
</dbReference>
<evidence type="ECO:0000313" key="3">
    <source>
        <dbReference type="Proteomes" id="UP000460298"/>
    </source>
</evidence>
<dbReference type="InterPro" id="IPR029787">
    <property type="entry name" value="Nucleotide_cyclase"/>
</dbReference>